<dbReference type="Gene3D" id="3.30.470.20">
    <property type="entry name" value="ATP-grasp fold, B domain"/>
    <property type="match status" value="1"/>
</dbReference>
<name>A0ABU0IJ15_9HYPH</name>
<evidence type="ECO:0000256" key="2">
    <source>
        <dbReference type="ARBA" id="ARBA00022741"/>
    </source>
</evidence>
<reference evidence="4 5" key="1">
    <citation type="submission" date="2023-07" db="EMBL/GenBank/DDBJ databases">
        <title>Genomic Encyclopedia of Type Strains, Phase IV (KMG-IV): sequencing the most valuable type-strain genomes for metagenomic binning, comparative biology and taxonomic classification.</title>
        <authorList>
            <person name="Goeker M."/>
        </authorList>
    </citation>
    <scope>NUCLEOTIDE SEQUENCE [LARGE SCALE GENOMIC DNA]</scope>
    <source>
        <strain evidence="4 5">DSM 100301</strain>
    </source>
</reference>
<proteinExistence type="predicted"/>
<gene>
    <name evidence="4" type="ORF">QO005_004613</name>
</gene>
<keyword evidence="5" id="KW-1185">Reference proteome</keyword>
<dbReference type="PANTHER" id="PTHR43585">
    <property type="entry name" value="FUMIPYRROLE BIOSYNTHESIS PROTEIN C"/>
    <property type="match status" value="1"/>
</dbReference>
<dbReference type="Proteomes" id="UP001235269">
    <property type="component" value="Unassembled WGS sequence"/>
</dbReference>
<sequence>MQTYIDGDQYFVNTISIAGEHTVTDAWRMTLLPIPGFSNAMEEWFLLDPEEADAKSLIAYTKQVLDAIGVINGPAVSEVRLSSNGPALIETGARLNGPTMERDPYISAGLQGTQATALAQQLVAPDMFAANWASRGGYSRAKQFAKSFFIFKGKGVVQSTDGLETLKELKSFHSNYRPLKAGDDVSLTTDTVGRGGVVYWLADDPAQLQEDVETFRALDDKGSLYEVAYS</sequence>
<evidence type="ECO:0000256" key="1">
    <source>
        <dbReference type="ARBA" id="ARBA00022598"/>
    </source>
</evidence>
<dbReference type="EMBL" id="JAUSWH010000027">
    <property type="protein sequence ID" value="MDQ0458253.1"/>
    <property type="molecule type" value="Genomic_DNA"/>
</dbReference>
<protein>
    <submittedName>
        <fullName evidence="4">Uncharacterized protein</fullName>
    </submittedName>
</protein>
<organism evidence="4 5">
    <name type="scientific">Rhizobium paknamense</name>
    <dbReference type="NCBI Taxonomy" id="1206817"/>
    <lineage>
        <taxon>Bacteria</taxon>
        <taxon>Pseudomonadati</taxon>
        <taxon>Pseudomonadota</taxon>
        <taxon>Alphaproteobacteria</taxon>
        <taxon>Hyphomicrobiales</taxon>
        <taxon>Rhizobiaceae</taxon>
        <taxon>Rhizobium/Agrobacterium group</taxon>
        <taxon>Rhizobium</taxon>
    </lineage>
</organism>
<keyword evidence="2" id="KW-0547">Nucleotide-binding</keyword>
<dbReference type="SUPFAM" id="SSF56059">
    <property type="entry name" value="Glutathione synthetase ATP-binding domain-like"/>
    <property type="match status" value="1"/>
</dbReference>
<comment type="caution">
    <text evidence="4">The sequence shown here is derived from an EMBL/GenBank/DDBJ whole genome shotgun (WGS) entry which is preliminary data.</text>
</comment>
<keyword evidence="3" id="KW-0067">ATP-binding</keyword>
<evidence type="ECO:0000313" key="4">
    <source>
        <dbReference type="EMBL" id="MDQ0458253.1"/>
    </source>
</evidence>
<keyword evidence="1" id="KW-0436">Ligase</keyword>
<dbReference type="PANTHER" id="PTHR43585:SF2">
    <property type="entry name" value="ATP-GRASP ENZYME FSQD"/>
    <property type="match status" value="1"/>
</dbReference>
<evidence type="ECO:0000313" key="5">
    <source>
        <dbReference type="Proteomes" id="UP001235269"/>
    </source>
</evidence>
<dbReference type="RefSeq" id="WP_307160352.1">
    <property type="nucleotide sequence ID" value="NZ_JAUSWH010000027.1"/>
</dbReference>
<evidence type="ECO:0000256" key="3">
    <source>
        <dbReference type="ARBA" id="ARBA00022840"/>
    </source>
</evidence>
<dbReference type="InterPro" id="IPR052032">
    <property type="entry name" value="ATP-dep_AA_Ligase"/>
</dbReference>
<accession>A0ABU0IJ15</accession>